<evidence type="ECO:0000313" key="2">
    <source>
        <dbReference type="EMBL" id="BBH17491.1"/>
    </source>
</evidence>
<dbReference type="Proteomes" id="UP000271573">
    <property type="component" value="Chromosome"/>
</dbReference>
<proteinExistence type="predicted"/>
<keyword evidence="3" id="KW-1185">Reference proteome</keyword>
<accession>A0A3G9IV04</accession>
<dbReference type="EMBL" id="AP019307">
    <property type="protein sequence ID" value="BBH17491.1"/>
    <property type="molecule type" value="Genomic_DNA"/>
</dbReference>
<evidence type="ECO:0008006" key="4">
    <source>
        <dbReference type="Google" id="ProtNLM"/>
    </source>
</evidence>
<sequence length="573" mass="62677">MSKRPAEPDLRRLQGIPRVKWCQTTGASNYEDADDAVFLAGQYGLIPDPWQVDILRQWLARRGRGNARWVHRSCGLAVPRQNGKNGAVEVLELYCLIVLGEWILHTAHELKTSRKAFKRLKHFFGEKRDDPNAKFPELNALVADVRNVNGQEAIILKDLWRVDGALVRSIGRPLGTTVEHVARGGLIEFATRTGGGARGTTYDRLIIDEGQHLAEEDLAAVRPVISSGALGNSQIVYLGTPPDPDKLGDGFGAAFSRIRSNAGNDKGLCWIEYGAPDGPRPDLEDLVLLYACNPSLDIRHGNGDHGLDWETVEGERLELNPDAYARERYGWWGNPEAKSHRGVIDMDQWRSLRVAGDTLPARGLIVVDVDPHLEWTSVAIATDGPNGRPLGLVDRHEGQGWVVKRVKQLYDDLGKKNVLEVALTPTAKMFSAPLTAAGIDHKQLTAGDVGAACMATQKMIKDGELAHVAQPELDDAARSAITKLTSETQQWERRGNKTDISALVAFSVAIHRWALTVAVKPRTVPAPRTKSSAGTTARTKRPAEAANPLEQSPSSPARPRRATGGFDPRSSGF</sequence>
<evidence type="ECO:0000256" key="1">
    <source>
        <dbReference type="SAM" id="MobiDB-lite"/>
    </source>
</evidence>
<dbReference type="InterPro" id="IPR027417">
    <property type="entry name" value="P-loop_NTPase"/>
</dbReference>
<gene>
    <name evidence="2" type="ORF">Back2_17780</name>
</gene>
<name>A0A3G9IV04_9ACTN</name>
<protein>
    <recommendedName>
        <fullName evidence="4">Terminase</fullName>
    </recommendedName>
</protein>
<dbReference type="RefSeq" id="WP_125568689.1">
    <property type="nucleotide sequence ID" value="NZ_AP019307.1"/>
</dbReference>
<dbReference type="OrthoDB" id="3188010at2"/>
<dbReference type="KEGG" id="nbe:Back2_17780"/>
<feature type="region of interest" description="Disordered" evidence="1">
    <location>
        <begin position="524"/>
        <end position="573"/>
    </location>
</feature>
<dbReference type="AlphaFoldDB" id="A0A3G9IV04"/>
<dbReference type="Gene3D" id="3.40.50.300">
    <property type="entry name" value="P-loop containing nucleotide triphosphate hydrolases"/>
    <property type="match status" value="1"/>
</dbReference>
<reference evidence="2 3" key="1">
    <citation type="submission" date="2018-11" db="EMBL/GenBank/DDBJ databases">
        <title>Complete genome sequence of Nocardioides baekrokdamisoli strain KCTC 39748.</title>
        <authorList>
            <person name="Kang S.W."/>
            <person name="Lee K.C."/>
            <person name="Kim K.K."/>
            <person name="Kim J.S."/>
            <person name="Kim D.S."/>
            <person name="Ko S.H."/>
            <person name="Yang S.H."/>
            <person name="Shin Y.K."/>
            <person name="Lee J.S."/>
        </authorList>
    </citation>
    <scope>NUCLEOTIDE SEQUENCE [LARGE SCALE GENOMIC DNA]</scope>
    <source>
        <strain evidence="2 3">KCTC 39748</strain>
    </source>
</reference>
<evidence type="ECO:0000313" key="3">
    <source>
        <dbReference type="Proteomes" id="UP000271573"/>
    </source>
</evidence>
<organism evidence="2 3">
    <name type="scientific">Nocardioides baekrokdamisoli</name>
    <dbReference type="NCBI Taxonomy" id="1804624"/>
    <lineage>
        <taxon>Bacteria</taxon>
        <taxon>Bacillati</taxon>
        <taxon>Actinomycetota</taxon>
        <taxon>Actinomycetes</taxon>
        <taxon>Propionibacteriales</taxon>
        <taxon>Nocardioidaceae</taxon>
        <taxon>Nocardioides</taxon>
    </lineage>
</organism>